<gene>
    <name evidence="7 9" type="primary">hemH</name>
    <name evidence="9" type="ORF">FNB15_06390</name>
</gene>
<evidence type="ECO:0000313" key="10">
    <source>
        <dbReference type="Proteomes" id="UP000317496"/>
    </source>
</evidence>
<dbReference type="InterPro" id="IPR033659">
    <property type="entry name" value="Ferrochelatase_N"/>
</dbReference>
<evidence type="ECO:0000256" key="6">
    <source>
        <dbReference type="ARBA" id="ARBA00024536"/>
    </source>
</evidence>
<dbReference type="NCBIfam" id="TIGR00109">
    <property type="entry name" value="hemH"/>
    <property type="match status" value="1"/>
</dbReference>
<dbReference type="GO" id="GO:0046872">
    <property type="term" value="F:metal ion binding"/>
    <property type="evidence" value="ECO:0007669"/>
    <property type="project" value="UniProtKB-KW"/>
</dbReference>
<dbReference type="Gene3D" id="3.40.50.1400">
    <property type="match status" value="2"/>
</dbReference>
<comment type="pathway">
    <text evidence="7 8">Porphyrin-containing compound metabolism; protoheme biosynthesis; protoheme from protoporphyrin-IX: step 1/1.</text>
</comment>
<keyword evidence="7" id="KW-0479">Metal-binding</keyword>
<dbReference type="AlphaFoldDB" id="A0A516GZH1"/>
<dbReference type="InterPro" id="IPR019772">
    <property type="entry name" value="Ferrochelatase_AS"/>
</dbReference>
<dbReference type="GO" id="GO:0006783">
    <property type="term" value="P:heme biosynthetic process"/>
    <property type="evidence" value="ECO:0007669"/>
    <property type="project" value="UniProtKB-UniRule"/>
</dbReference>
<dbReference type="InterPro" id="IPR001015">
    <property type="entry name" value="Ferrochelatase"/>
</dbReference>
<comment type="function">
    <text evidence="7 8">Catalyzes the ferrous insertion into protoporphyrin IX.</text>
</comment>
<dbReference type="CDD" id="cd03411">
    <property type="entry name" value="Ferrochelatase_N"/>
    <property type="match status" value="1"/>
</dbReference>
<dbReference type="KEGG" id="fer:FNB15_06390"/>
<dbReference type="SUPFAM" id="SSF53800">
    <property type="entry name" value="Chelatase"/>
    <property type="match status" value="1"/>
</dbReference>
<evidence type="ECO:0000256" key="5">
    <source>
        <dbReference type="ARBA" id="ARBA00023244"/>
    </source>
</evidence>
<dbReference type="GO" id="GO:0005737">
    <property type="term" value="C:cytoplasm"/>
    <property type="evidence" value="ECO:0007669"/>
    <property type="project" value="UniProtKB-SubCell"/>
</dbReference>
<dbReference type="GO" id="GO:0004325">
    <property type="term" value="F:ferrochelatase activity"/>
    <property type="evidence" value="ECO:0007669"/>
    <property type="project" value="UniProtKB-UniRule"/>
</dbReference>
<keyword evidence="3 7" id="KW-0350">Heme biosynthesis</keyword>
<dbReference type="RefSeq" id="WP_144067909.1">
    <property type="nucleotide sequence ID" value="NZ_CP041636.1"/>
</dbReference>
<feature type="binding site" evidence="7">
    <location>
        <position position="196"/>
    </location>
    <ligand>
        <name>Fe(2+)</name>
        <dbReference type="ChEBI" id="CHEBI:29033"/>
    </ligand>
</feature>
<comment type="similarity">
    <text evidence="1 7 8">Belongs to the ferrochelatase family.</text>
</comment>
<dbReference type="PROSITE" id="PS00534">
    <property type="entry name" value="FERROCHELATASE"/>
    <property type="match status" value="1"/>
</dbReference>
<feature type="binding site" evidence="7">
    <location>
        <position position="276"/>
    </location>
    <ligand>
        <name>Fe(2+)</name>
        <dbReference type="ChEBI" id="CHEBI:29033"/>
    </ligand>
</feature>
<keyword evidence="2 7" id="KW-0408">Iron</keyword>
<evidence type="ECO:0000256" key="1">
    <source>
        <dbReference type="ARBA" id="ARBA00007718"/>
    </source>
</evidence>
<comment type="subcellular location">
    <subcellularLocation>
        <location evidence="7 8">Cytoplasm</location>
    </subcellularLocation>
</comment>
<dbReference type="EC" id="4.98.1.1" evidence="7 8"/>
<keyword evidence="10" id="KW-1185">Reference proteome</keyword>
<accession>A0A516GZH1</accession>
<dbReference type="UniPathway" id="UPA00252">
    <property type="reaction ID" value="UER00325"/>
</dbReference>
<organism evidence="9 10">
    <name type="scientific">Ferrovibrio terrae</name>
    <dbReference type="NCBI Taxonomy" id="2594003"/>
    <lineage>
        <taxon>Bacteria</taxon>
        <taxon>Pseudomonadati</taxon>
        <taxon>Pseudomonadota</taxon>
        <taxon>Alphaproteobacteria</taxon>
        <taxon>Rhodospirillales</taxon>
        <taxon>Rhodospirillaceae</taxon>
        <taxon>Ferrovibrio</taxon>
    </lineage>
</organism>
<dbReference type="Pfam" id="PF00762">
    <property type="entry name" value="Ferrochelatase"/>
    <property type="match status" value="1"/>
</dbReference>
<dbReference type="InterPro" id="IPR033644">
    <property type="entry name" value="Ferrochelatase_C"/>
</dbReference>
<keyword evidence="5 7" id="KW-0627">Porphyrin biosynthesis</keyword>
<dbReference type="PANTHER" id="PTHR11108:SF1">
    <property type="entry name" value="FERROCHELATASE, MITOCHONDRIAL"/>
    <property type="match status" value="1"/>
</dbReference>
<keyword evidence="4 7" id="KW-0456">Lyase</keyword>
<sequence>MKKKTAVILFNLGGPDSPQAVQPFLFNLFNDPAIIRLPNPFRWLLAKLISTRRAPVAREIYAKMGGRSPILPQTEAQARALEAELGEDFRVFIAMRYWHPFSDETVKAVKDWGAERIVLLPLYPQFSTTTTASSFADWHRAAARAGLTAPTAAIGCYNDEPGFVAAQTALLRDRLPEAEAKGMEAKTGVRILFSAHGLPKKIVTDGDPYQQQVERSVAAIRQQLGRDDLDTRICYQSRVGPLEWIGPSTDAEIARAAQEKRAIVVVPVAFVSEHSETLVELDIEYAELAHHNGAACYIRVPTVGTQPAFIAGLARLVRSATDGGAPRCGSSQPCGAAWRRCACAA</sequence>
<evidence type="ECO:0000256" key="3">
    <source>
        <dbReference type="ARBA" id="ARBA00023133"/>
    </source>
</evidence>
<evidence type="ECO:0000313" key="9">
    <source>
        <dbReference type="EMBL" id="QDO96928.1"/>
    </source>
</evidence>
<comment type="catalytic activity">
    <reaction evidence="7 8">
        <text>heme b + 2 H(+) = protoporphyrin IX + Fe(2+)</text>
        <dbReference type="Rhea" id="RHEA:22584"/>
        <dbReference type="ChEBI" id="CHEBI:15378"/>
        <dbReference type="ChEBI" id="CHEBI:29033"/>
        <dbReference type="ChEBI" id="CHEBI:57306"/>
        <dbReference type="ChEBI" id="CHEBI:60344"/>
        <dbReference type="EC" id="4.98.1.1"/>
    </reaction>
</comment>
<comment type="catalytic activity">
    <reaction evidence="6">
        <text>Fe-coproporphyrin III + 2 H(+) = coproporphyrin III + Fe(2+)</text>
        <dbReference type="Rhea" id="RHEA:49572"/>
        <dbReference type="ChEBI" id="CHEBI:15378"/>
        <dbReference type="ChEBI" id="CHEBI:29033"/>
        <dbReference type="ChEBI" id="CHEBI:68438"/>
        <dbReference type="ChEBI" id="CHEBI:131725"/>
        <dbReference type="EC" id="4.99.1.9"/>
    </reaction>
    <physiologicalReaction direction="right-to-left" evidence="6">
        <dbReference type="Rhea" id="RHEA:49574"/>
    </physiologicalReaction>
</comment>
<name>A0A516GZH1_9PROT</name>
<dbReference type="EMBL" id="CP041636">
    <property type="protein sequence ID" value="QDO96928.1"/>
    <property type="molecule type" value="Genomic_DNA"/>
</dbReference>
<dbReference type="CDD" id="cd00419">
    <property type="entry name" value="Ferrochelatase_C"/>
    <property type="match status" value="1"/>
</dbReference>
<dbReference type="HAMAP" id="MF_00323">
    <property type="entry name" value="Ferrochelatase"/>
    <property type="match status" value="1"/>
</dbReference>
<evidence type="ECO:0000256" key="4">
    <source>
        <dbReference type="ARBA" id="ARBA00023239"/>
    </source>
</evidence>
<protein>
    <recommendedName>
        <fullName evidence="7 8">Ferrochelatase</fullName>
        <ecNumber evidence="7 8">4.98.1.1</ecNumber>
    </recommendedName>
    <alternativeName>
        <fullName evidence="7">Heme synthase</fullName>
    </alternativeName>
    <alternativeName>
        <fullName evidence="7">Protoheme ferro-lyase</fullName>
    </alternativeName>
</protein>
<evidence type="ECO:0000256" key="2">
    <source>
        <dbReference type="ARBA" id="ARBA00023004"/>
    </source>
</evidence>
<keyword evidence="7 8" id="KW-0963">Cytoplasm</keyword>
<reference evidence="9 10" key="1">
    <citation type="submission" date="2019-07" db="EMBL/GenBank/DDBJ databases">
        <title>Genome sequencing for Ferrovibrio sp. K5.</title>
        <authorList>
            <person name="Park S.-J."/>
        </authorList>
    </citation>
    <scope>NUCLEOTIDE SEQUENCE [LARGE SCALE GENOMIC DNA]</scope>
    <source>
        <strain evidence="9 10">K5</strain>
    </source>
</reference>
<proteinExistence type="inferred from homology"/>
<evidence type="ECO:0000256" key="8">
    <source>
        <dbReference type="RuleBase" id="RU000607"/>
    </source>
</evidence>
<dbReference type="PANTHER" id="PTHR11108">
    <property type="entry name" value="FERROCHELATASE"/>
    <property type="match status" value="1"/>
</dbReference>
<dbReference type="OrthoDB" id="9809741at2"/>
<evidence type="ECO:0000256" key="7">
    <source>
        <dbReference type="HAMAP-Rule" id="MF_00323"/>
    </source>
</evidence>
<dbReference type="Proteomes" id="UP000317496">
    <property type="component" value="Chromosome"/>
</dbReference>